<dbReference type="AlphaFoldDB" id="V4BM01"/>
<dbReference type="RefSeq" id="XP_009059344.1">
    <property type="nucleotide sequence ID" value="XM_009061096.1"/>
</dbReference>
<evidence type="ECO:0000313" key="3">
    <source>
        <dbReference type="Proteomes" id="UP000030746"/>
    </source>
</evidence>
<dbReference type="HOGENOM" id="CLU_779112_0_0_1"/>
<dbReference type="GeneID" id="20239769"/>
<keyword evidence="3" id="KW-1185">Reference proteome</keyword>
<proteinExistence type="predicted"/>
<sequence>MSMIIAQTPKTYFGSHIQKSLGSLPGFPWAKYPGEKHLPGHNYTGPGTWLDLRLDQNDKPKPGEEPVNRVDATALKHDILYRNKDISSRHEVDKQMIIELENIPNPTFKERIQRALIIKLLKENGSQLNDADLARVRVVARNTIERVARAVNQGFEKRVVQYNNVVENNRWGNYVNWKLYPLFGLLGHRKVSIGLPYKIHLQREINDDKIFFGENASDAKLEISNLQLYIPVITPSIEVETRIFNSLTKEIEIAFLRRNTIGSITLTGESTTWPITNTIKPARYLMIKPETLVKRIIEAIETESPTTITYNAAGAATGEVSAAVKAANAKKAADAKAAEERRLIMEKVPKIQEWEI</sequence>
<evidence type="ECO:0000259" key="1">
    <source>
        <dbReference type="Pfam" id="PF08398"/>
    </source>
</evidence>
<organism evidence="2 3">
    <name type="scientific">Lottia gigantea</name>
    <name type="common">Giant owl limpet</name>
    <dbReference type="NCBI Taxonomy" id="225164"/>
    <lineage>
        <taxon>Eukaryota</taxon>
        <taxon>Metazoa</taxon>
        <taxon>Spiralia</taxon>
        <taxon>Lophotrochozoa</taxon>
        <taxon>Mollusca</taxon>
        <taxon>Gastropoda</taxon>
        <taxon>Patellogastropoda</taxon>
        <taxon>Lottioidea</taxon>
        <taxon>Lottiidae</taxon>
        <taxon>Lottia</taxon>
    </lineage>
</organism>
<dbReference type="GO" id="GO:0005198">
    <property type="term" value="F:structural molecule activity"/>
    <property type="evidence" value="ECO:0007669"/>
    <property type="project" value="InterPro"/>
</dbReference>
<dbReference type="InterPro" id="IPR013607">
    <property type="entry name" value="Phospholipase_A2-like"/>
</dbReference>
<feature type="domain" description="Phospholipase A2-like" evidence="1">
    <location>
        <begin position="36"/>
        <end position="102"/>
    </location>
</feature>
<name>V4BM01_LOTGI</name>
<dbReference type="OrthoDB" id="6002814at2759"/>
<evidence type="ECO:0000313" key="2">
    <source>
        <dbReference type="EMBL" id="ESO89869.1"/>
    </source>
</evidence>
<gene>
    <name evidence="2" type="ORF">LOTGIDRAFT_164557</name>
</gene>
<reference evidence="2 3" key="1">
    <citation type="journal article" date="2013" name="Nature">
        <title>Insights into bilaterian evolution from three spiralian genomes.</title>
        <authorList>
            <person name="Simakov O."/>
            <person name="Marletaz F."/>
            <person name="Cho S.J."/>
            <person name="Edsinger-Gonzales E."/>
            <person name="Havlak P."/>
            <person name="Hellsten U."/>
            <person name="Kuo D.H."/>
            <person name="Larsson T."/>
            <person name="Lv J."/>
            <person name="Arendt D."/>
            <person name="Savage R."/>
            <person name="Osoegawa K."/>
            <person name="de Jong P."/>
            <person name="Grimwood J."/>
            <person name="Chapman J.A."/>
            <person name="Shapiro H."/>
            <person name="Aerts A."/>
            <person name="Otillar R.P."/>
            <person name="Terry A.Y."/>
            <person name="Boore J.L."/>
            <person name="Grigoriev I.V."/>
            <person name="Lindberg D.R."/>
            <person name="Seaver E.C."/>
            <person name="Weisblat D.A."/>
            <person name="Putnam N.H."/>
            <person name="Rokhsar D.S."/>
        </authorList>
    </citation>
    <scope>NUCLEOTIDE SEQUENCE [LARGE SCALE GENOMIC DNA]</scope>
</reference>
<dbReference type="Proteomes" id="UP000030746">
    <property type="component" value="Unassembled WGS sequence"/>
</dbReference>
<dbReference type="KEGG" id="lgi:LOTGIDRAFT_164557"/>
<protein>
    <recommendedName>
        <fullName evidence="1">Phospholipase A2-like domain-containing protein</fullName>
    </recommendedName>
</protein>
<accession>V4BM01</accession>
<dbReference type="EMBL" id="KB202518">
    <property type="protein sequence ID" value="ESO89869.1"/>
    <property type="molecule type" value="Genomic_DNA"/>
</dbReference>
<dbReference type="Pfam" id="PF08398">
    <property type="entry name" value="Phospholip_A2_4"/>
    <property type="match status" value="1"/>
</dbReference>
<dbReference type="CTD" id="20239769"/>